<dbReference type="InterPro" id="IPR014998">
    <property type="entry name" value="DUF1848"/>
</dbReference>
<dbReference type="RefSeq" id="WP_180138891.1">
    <property type="nucleotide sequence ID" value="NZ_CAADHO010000002.1"/>
</dbReference>
<name>A0A4U8YQS6_9BACT</name>
<sequence>MATRSSKRHVLSVSRRSDIPAHYLDWFMDSVAAGEALVDHPYTGETRRVALTPESVHTLVFWTKDIGPFLKRGCDDSLRKKGFHLYFNLTVNSTDRLLEPGVPPLDRRLEAMAELCRRVGPDAVAWRFDPICHYRDATGTPCDNLHDFSRIAKAARDAGIRRCITSFADLYPKVVRRCRAAGIELTDPPIHEKVAVALRLNRELQALDIDLFTCCENALQDALPFGSGITPSACIPGPLLAGLYGGDLSLARDSGQRKEAGCRCTQSKDIGSYTRHPCPTGCLYCYASSAKAPAPKT</sequence>
<proteinExistence type="predicted"/>
<evidence type="ECO:0008006" key="3">
    <source>
        <dbReference type="Google" id="ProtNLM"/>
    </source>
</evidence>
<organism evidence="1 2">
    <name type="scientific">Desulfoluna butyratoxydans</name>
    <dbReference type="NCBI Taxonomy" id="231438"/>
    <lineage>
        <taxon>Bacteria</taxon>
        <taxon>Pseudomonadati</taxon>
        <taxon>Thermodesulfobacteriota</taxon>
        <taxon>Desulfobacteria</taxon>
        <taxon>Desulfobacterales</taxon>
        <taxon>Desulfolunaceae</taxon>
        <taxon>Desulfoluna</taxon>
    </lineage>
</organism>
<protein>
    <recommendedName>
        <fullName evidence="3">DUF1848 domain-containing protein</fullName>
    </recommendedName>
</protein>
<evidence type="ECO:0000313" key="1">
    <source>
        <dbReference type="EMBL" id="VFQ44132.1"/>
    </source>
</evidence>
<accession>A0A4U8YQS6</accession>
<gene>
    <name evidence="1" type="ORF">MSL71_17760</name>
</gene>
<dbReference type="Proteomes" id="UP000507962">
    <property type="component" value="Unassembled WGS sequence"/>
</dbReference>
<dbReference type="AlphaFoldDB" id="A0A4U8YQS6"/>
<reference evidence="1 2" key="1">
    <citation type="submission" date="2019-03" db="EMBL/GenBank/DDBJ databases">
        <authorList>
            <person name="Nijsse B."/>
        </authorList>
    </citation>
    <scope>NUCLEOTIDE SEQUENCE [LARGE SCALE GENOMIC DNA]</scope>
    <source>
        <strain evidence="1">Desulfoluna butyratoxydans MSL71</strain>
    </source>
</reference>
<keyword evidence="2" id="KW-1185">Reference proteome</keyword>
<dbReference type="Pfam" id="PF08902">
    <property type="entry name" value="DUF1848"/>
    <property type="match status" value="1"/>
</dbReference>
<dbReference type="EMBL" id="CAADHO010000002">
    <property type="protein sequence ID" value="VFQ44132.1"/>
    <property type="molecule type" value="Genomic_DNA"/>
</dbReference>
<evidence type="ECO:0000313" key="2">
    <source>
        <dbReference type="Proteomes" id="UP000507962"/>
    </source>
</evidence>